<keyword evidence="9" id="KW-0426">Late protein</keyword>
<keyword evidence="6" id="KW-0945">Host-virus interaction</keyword>
<dbReference type="GO" id="GO:0005783">
    <property type="term" value="C:endoplasmic reticulum"/>
    <property type="evidence" value="ECO:0007669"/>
    <property type="project" value="TreeGrafter"/>
</dbReference>
<dbReference type="GO" id="GO:0051246">
    <property type="term" value="P:regulation of protein metabolic process"/>
    <property type="evidence" value="ECO:0007669"/>
    <property type="project" value="UniProtKB-ARBA"/>
</dbReference>
<dbReference type="GO" id="GO:0000164">
    <property type="term" value="C:protein phosphatase type 1 complex"/>
    <property type="evidence" value="ECO:0007669"/>
    <property type="project" value="TreeGrafter"/>
</dbReference>
<keyword evidence="8" id="KW-1114">Inhibition of host interferon signaling pathway by virus</keyword>
<reference evidence="15" key="2">
    <citation type="submission" date="2020-06" db="EMBL/GenBank/DDBJ databases">
        <authorList>
            <person name="Sheffer M."/>
        </authorList>
    </citation>
    <scope>NUCLEOTIDE SEQUENCE</scope>
</reference>
<comment type="caution">
    <text evidence="15">The sequence shown here is derived from an EMBL/GenBank/DDBJ whole genome shotgun (WGS) entry which is preliminary data.</text>
</comment>
<protein>
    <recommendedName>
        <fullName evidence="5">Protein DP71L</fullName>
    </recommendedName>
    <alternativeName>
        <fullName evidence="12">MyD116 homolog</fullName>
    </alternativeName>
</protein>
<evidence type="ECO:0000313" key="15">
    <source>
        <dbReference type="EMBL" id="KAF8764629.1"/>
    </source>
</evidence>
<dbReference type="Proteomes" id="UP000807504">
    <property type="component" value="Unassembled WGS sequence"/>
</dbReference>
<evidence type="ECO:0000313" key="16">
    <source>
        <dbReference type="Proteomes" id="UP000807504"/>
    </source>
</evidence>
<comment type="subunit">
    <text evidence="4">Interacts (via C-terminus) with host PPP1CB.</text>
</comment>
<name>A0A8T0E2Z2_ARGBR</name>
<evidence type="ECO:0000256" key="5">
    <source>
        <dbReference type="ARBA" id="ARBA00019072"/>
    </source>
</evidence>
<evidence type="ECO:0000256" key="1">
    <source>
        <dbReference type="ARBA" id="ARBA00003756"/>
    </source>
</evidence>
<organism evidence="15 16">
    <name type="scientific">Argiope bruennichi</name>
    <name type="common">Wasp spider</name>
    <name type="synonym">Aranea bruennichi</name>
    <dbReference type="NCBI Taxonomy" id="94029"/>
    <lineage>
        <taxon>Eukaryota</taxon>
        <taxon>Metazoa</taxon>
        <taxon>Ecdysozoa</taxon>
        <taxon>Arthropoda</taxon>
        <taxon>Chelicerata</taxon>
        <taxon>Arachnida</taxon>
        <taxon>Araneae</taxon>
        <taxon>Araneomorphae</taxon>
        <taxon>Entelegynae</taxon>
        <taxon>Araneoidea</taxon>
        <taxon>Araneidae</taxon>
        <taxon>Argiope</taxon>
    </lineage>
</organism>
<evidence type="ECO:0000256" key="3">
    <source>
        <dbReference type="ARBA" id="ARBA00010161"/>
    </source>
</evidence>
<evidence type="ECO:0000256" key="2">
    <source>
        <dbReference type="ARBA" id="ARBA00007512"/>
    </source>
</evidence>
<comment type="similarity">
    <text evidence="2">Belongs to the asfivirus DP71L family.</text>
</comment>
<feature type="region of interest" description="Disordered" evidence="13">
    <location>
        <begin position="45"/>
        <end position="86"/>
    </location>
</feature>
<evidence type="ECO:0000256" key="8">
    <source>
        <dbReference type="ARBA" id="ARBA00022830"/>
    </source>
</evidence>
<dbReference type="GO" id="GO:0019888">
    <property type="term" value="F:protein phosphatase regulator activity"/>
    <property type="evidence" value="ECO:0007669"/>
    <property type="project" value="TreeGrafter"/>
</dbReference>
<keyword evidence="11" id="KW-0899">Viral immunoevasion</keyword>
<keyword evidence="16" id="KW-1185">Reference proteome</keyword>
<dbReference type="GO" id="GO:0039502">
    <property type="term" value="P:symbiont-mediated suppression of host type I interferon-mediated signaling pathway"/>
    <property type="evidence" value="ECO:0007669"/>
    <property type="project" value="UniProtKB-KW"/>
</dbReference>
<dbReference type="GO" id="GO:0034976">
    <property type="term" value="P:response to endoplasmic reticulum stress"/>
    <property type="evidence" value="ECO:0007669"/>
    <property type="project" value="TreeGrafter"/>
</dbReference>
<comment type="similarity">
    <text evidence="3">Belongs to the PPP1R15 family.</text>
</comment>
<evidence type="ECO:0000256" key="9">
    <source>
        <dbReference type="ARBA" id="ARBA00022921"/>
    </source>
</evidence>
<sequence length="371" mass="43574">MAAFARKRQSKQEMDIEMEDCANYESFCYSIKDTQEALLKILTSDSDDFEWDDNGDDSDYDNDGTDWDEDDGDIDWENDEQSDHDEDMDDLEIVFEEQSEMSHDEANSIIFTEDSKQSETSHDEANNLIFIEDCKQSEMSHDEDKSLIFIEDCKQSSQMSEFIRKVNRDWNAANQDFKERSGTKVSFAPEESLVKVFPADIYDRKGEWVMYAFDRIRFQKRIDETGAILSPCLSKEHRSKVLCRLQIDGQIYLLPKTQKPLNSSSLPQCHDEDAEEFQLSMLLHRVNKEWDEATKDLDGKSRSSTKVSFVPDDELVEVLPVEIYERKGEWEMYAVERLRFKRRIDELEKIISPCLTREHREKILQKYPTDL</sequence>
<dbReference type="EMBL" id="JABXBU010002231">
    <property type="protein sequence ID" value="KAF8764629.1"/>
    <property type="molecule type" value="Genomic_DNA"/>
</dbReference>
<dbReference type="InterPro" id="IPR019523">
    <property type="entry name" value="Prot_Pase1_reg-su15A/B_C"/>
</dbReference>
<evidence type="ECO:0000256" key="4">
    <source>
        <dbReference type="ARBA" id="ARBA00011204"/>
    </source>
</evidence>
<evidence type="ECO:0000256" key="6">
    <source>
        <dbReference type="ARBA" id="ARBA00022581"/>
    </source>
</evidence>
<accession>A0A8T0E2Z2</accession>
<dbReference type="AlphaFoldDB" id="A0A8T0E2Z2"/>
<evidence type="ECO:0000256" key="10">
    <source>
        <dbReference type="ARBA" id="ARBA00023258"/>
    </source>
</evidence>
<evidence type="ECO:0000256" key="7">
    <source>
        <dbReference type="ARBA" id="ARBA00022632"/>
    </source>
</evidence>
<reference evidence="15" key="1">
    <citation type="journal article" date="2020" name="bioRxiv">
        <title>Chromosome-level reference genome of the European wasp spider Argiope bruennichi: a resource for studies on range expansion and evolutionary adaptation.</title>
        <authorList>
            <person name="Sheffer M.M."/>
            <person name="Hoppe A."/>
            <person name="Krehenwinkel H."/>
            <person name="Uhl G."/>
            <person name="Kuss A.W."/>
            <person name="Jensen L."/>
            <person name="Jensen C."/>
            <person name="Gillespie R.G."/>
            <person name="Hoff K.J."/>
            <person name="Prost S."/>
        </authorList>
    </citation>
    <scope>NUCLEOTIDE SEQUENCE</scope>
</reference>
<feature type="domain" description="Protein phosphatase 1 regulatory subunit 15A/B C-terminal" evidence="14">
    <location>
        <begin position="306"/>
        <end position="366"/>
    </location>
</feature>
<comment type="function">
    <text evidence="1">Interacts with the host phosphatase PP1 catalytic subunit (PPP1CB) and recruits it to dephosphorylate EIF2S1/eIF2alpha and therefore restores the host translation that has been shut-down by the host. Also inhibits the EIF2S1/eIF2alpha-ATF4-DDIT3/CHOP pathway.</text>
</comment>
<keyword evidence="10" id="KW-0922">Interferon antiviral system evasion</keyword>
<evidence type="ECO:0000256" key="13">
    <source>
        <dbReference type="SAM" id="MobiDB-lite"/>
    </source>
</evidence>
<dbReference type="InterPro" id="IPR051254">
    <property type="entry name" value="PPP1R15"/>
</dbReference>
<evidence type="ECO:0000259" key="14">
    <source>
        <dbReference type="Pfam" id="PF10488"/>
    </source>
</evidence>
<dbReference type="Pfam" id="PF10488">
    <property type="entry name" value="PP1c_bdg"/>
    <property type="match status" value="2"/>
</dbReference>
<dbReference type="PANTHER" id="PTHR16489:SF12">
    <property type="entry name" value="GH11727P"/>
    <property type="match status" value="1"/>
</dbReference>
<gene>
    <name evidence="15" type="ORF">HNY73_022687</name>
</gene>
<evidence type="ECO:0000256" key="12">
    <source>
        <dbReference type="ARBA" id="ARBA00031298"/>
    </source>
</evidence>
<evidence type="ECO:0000256" key="11">
    <source>
        <dbReference type="ARBA" id="ARBA00023280"/>
    </source>
</evidence>
<proteinExistence type="inferred from homology"/>
<keyword evidence="7" id="KW-1090">Inhibition of host innate immune response by virus</keyword>
<feature type="domain" description="Protein phosphatase 1 regulatory subunit 15A/B C-terminal" evidence="14">
    <location>
        <begin position="40"/>
        <end position="245"/>
    </location>
</feature>
<dbReference type="PANTHER" id="PTHR16489">
    <property type="entry name" value="GH11727P"/>
    <property type="match status" value="1"/>
</dbReference>